<gene>
    <name evidence="3" type="primary">yveL</name>
    <name evidence="3" type="ORF">AFCDBAGC_3839</name>
</gene>
<dbReference type="Proteomes" id="UP001055117">
    <property type="component" value="Unassembled WGS sequence"/>
</dbReference>
<evidence type="ECO:0000313" key="3">
    <source>
        <dbReference type="EMBL" id="GJD45960.1"/>
    </source>
</evidence>
<dbReference type="SUPFAM" id="SSF52540">
    <property type="entry name" value="P-loop containing nucleoside triphosphate hydrolases"/>
    <property type="match status" value="1"/>
</dbReference>
<dbReference type="InterPro" id="IPR027417">
    <property type="entry name" value="P-loop_NTPase"/>
</dbReference>
<dbReference type="InterPro" id="IPR005702">
    <property type="entry name" value="Wzc-like_C"/>
</dbReference>
<dbReference type="InterPro" id="IPR050445">
    <property type="entry name" value="Bact_polysacc_biosynth/exp"/>
</dbReference>
<dbReference type="Gene3D" id="3.40.50.300">
    <property type="entry name" value="P-loop containing nucleotide triphosphate hydrolases"/>
    <property type="match status" value="1"/>
</dbReference>
<keyword evidence="3" id="KW-0808">Transferase</keyword>
<keyword evidence="3" id="KW-0418">Kinase</keyword>
<protein>
    <submittedName>
        <fullName evidence="3">Tyrosine-protein kinase YveL</fullName>
    </submittedName>
</protein>
<dbReference type="EMBL" id="BPQG01000061">
    <property type="protein sequence ID" value="GJD45960.1"/>
    <property type="molecule type" value="Genomic_DNA"/>
</dbReference>
<dbReference type="PANTHER" id="PTHR32309">
    <property type="entry name" value="TYROSINE-PROTEIN KINASE"/>
    <property type="match status" value="1"/>
</dbReference>
<keyword evidence="1" id="KW-0547">Nucleotide-binding</keyword>
<proteinExistence type="predicted"/>
<keyword evidence="4" id="KW-1185">Reference proteome</keyword>
<dbReference type="RefSeq" id="WP_238272754.1">
    <property type="nucleotide sequence ID" value="NZ_BPQG01000061.1"/>
</dbReference>
<sequence length="215" mass="22508">MIAASYDPAVPDRAVLEPALVQLNRREGPPLRRIGVTAVQAGDGVTSLSRQLAGLYARRDLDVVLIEANWAKPTLAAAYGLAGKPGFADIVVGAAAPLDGVHPVADGFHVVPAGTAAAIREAGLDDARVEAFLGLVDQRYHLAILDCAPIGQIGDTAALGPLVDGFVVVVGAERTRRVVAEQAMRDLDAAGGTALGVVLNRTRRPIPDWLYRRLG</sequence>
<dbReference type="PANTHER" id="PTHR32309:SF31">
    <property type="entry name" value="CAPSULAR EXOPOLYSACCHARIDE FAMILY"/>
    <property type="match status" value="1"/>
</dbReference>
<organism evidence="3 4">
    <name type="scientific">Methylobacterium cerastii</name>
    <dbReference type="NCBI Taxonomy" id="932741"/>
    <lineage>
        <taxon>Bacteria</taxon>
        <taxon>Pseudomonadati</taxon>
        <taxon>Pseudomonadota</taxon>
        <taxon>Alphaproteobacteria</taxon>
        <taxon>Hyphomicrobiales</taxon>
        <taxon>Methylobacteriaceae</taxon>
        <taxon>Methylobacterium</taxon>
    </lineage>
</organism>
<reference evidence="3 4" key="1">
    <citation type="journal article" date="2021" name="Front. Microbiol.">
        <title>Comprehensive Comparative Genomics and Phenotyping of Methylobacterium Species.</title>
        <authorList>
            <person name="Alessa O."/>
            <person name="Ogura Y."/>
            <person name="Fujitani Y."/>
            <person name="Takami H."/>
            <person name="Hayashi T."/>
            <person name="Sahin N."/>
            <person name="Tani A."/>
        </authorList>
    </citation>
    <scope>NUCLEOTIDE SEQUENCE [LARGE SCALE GENOMIC DNA]</scope>
    <source>
        <strain evidence="3 4">DSM 23679</strain>
    </source>
</reference>
<dbReference type="GO" id="GO:0016301">
    <property type="term" value="F:kinase activity"/>
    <property type="evidence" value="ECO:0007669"/>
    <property type="project" value="UniProtKB-KW"/>
</dbReference>
<dbReference type="CDD" id="cd05387">
    <property type="entry name" value="BY-kinase"/>
    <property type="match status" value="1"/>
</dbReference>
<comment type="caution">
    <text evidence="3">The sequence shown here is derived from an EMBL/GenBank/DDBJ whole genome shotgun (WGS) entry which is preliminary data.</text>
</comment>
<evidence type="ECO:0000313" key="4">
    <source>
        <dbReference type="Proteomes" id="UP001055117"/>
    </source>
</evidence>
<keyword evidence="2" id="KW-0067">ATP-binding</keyword>
<evidence type="ECO:0000256" key="2">
    <source>
        <dbReference type="ARBA" id="ARBA00022840"/>
    </source>
</evidence>
<name>A0ABQ4QL26_9HYPH</name>
<accession>A0ABQ4QL26</accession>
<evidence type="ECO:0000256" key="1">
    <source>
        <dbReference type="ARBA" id="ARBA00022741"/>
    </source>
</evidence>